<evidence type="ECO:0000259" key="1">
    <source>
        <dbReference type="SMART" id="SM00563"/>
    </source>
</evidence>
<keyword evidence="2" id="KW-0808">Transferase</keyword>
<evidence type="ECO:0000313" key="3">
    <source>
        <dbReference type="Proteomes" id="UP000298133"/>
    </source>
</evidence>
<dbReference type="Proteomes" id="UP000298133">
    <property type="component" value="Unassembled WGS sequence"/>
</dbReference>
<dbReference type="GO" id="GO:0016746">
    <property type="term" value="F:acyltransferase activity"/>
    <property type="evidence" value="ECO:0007669"/>
    <property type="project" value="UniProtKB-KW"/>
</dbReference>
<evidence type="ECO:0000313" key="2">
    <source>
        <dbReference type="EMBL" id="TFH68519.1"/>
    </source>
</evidence>
<sequence length="203" mass="22713">MQPWQSYRDISPADIPANLRAGRGRLAKWFGATVLRLGGWRVVGEVPDLKRIMLCAAPHTSNWDFVWGMAAILKMDCQVRWLGKHTIFFCGTRRLLRWLGGIPVNRDNPASLIADVAALAEREGSIAFAMAPEGTRKKVDKWKSGFLRISQAADCQIVLAGFDFPSRCLVIGERFTPNGDSEADIARIKQCFSRYSGKNPEQF</sequence>
<keyword evidence="3" id="KW-1185">Reference proteome</keyword>
<dbReference type="AlphaFoldDB" id="A0A4Y8ULK0"/>
<accession>A0A4Y8ULK0</accession>
<dbReference type="Pfam" id="PF01553">
    <property type="entry name" value="Acyltransferase"/>
    <property type="match status" value="1"/>
</dbReference>
<proteinExistence type="predicted"/>
<reference evidence="2 3" key="1">
    <citation type="submission" date="2019-03" db="EMBL/GenBank/DDBJ databases">
        <title>Draft genome of Gammaproteobacteria bacterium LSUCC0057, a member of the SAR92 clade.</title>
        <authorList>
            <person name="Lanclos V.C."/>
            <person name="Doiron C."/>
            <person name="Henson M.W."/>
            <person name="Thrash J.C."/>
        </authorList>
    </citation>
    <scope>NUCLEOTIDE SEQUENCE [LARGE SCALE GENOMIC DNA]</scope>
    <source>
        <strain evidence="2 3">LSUCC0057</strain>
    </source>
</reference>
<keyword evidence="2" id="KW-0012">Acyltransferase</keyword>
<feature type="domain" description="Phospholipid/glycerol acyltransferase" evidence="1">
    <location>
        <begin position="53"/>
        <end position="165"/>
    </location>
</feature>
<organism evidence="2 3">
    <name type="scientific">Gammaproteobacteria bacterium LSUCC0057</name>
    <dbReference type="NCBI Taxonomy" id="2559237"/>
    <lineage>
        <taxon>Bacteria</taxon>
        <taxon>Pseudomonadati</taxon>
        <taxon>Pseudomonadota</taxon>
        <taxon>Gammaproteobacteria</taxon>
        <taxon>Cellvibrionales</taxon>
        <taxon>Porticoccaceae</taxon>
        <taxon>SAR92 clade</taxon>
    </lineage>
</organism>
<dbReference type="SUPFAM" id="SSF69593">
    <property type="entry name" value="Glycerol-3-phosphate (1)-acyltransferase"/>
    <property type="match status" value="1"/>
</dbReference>
<dbReference type="InterPro" id="IPR002123">
    <property type="entry name" value="Plipid/glycerol_acylTrfase"/>
</dbReference>
<gene>
    <name evidence="2" type="ORF">E3W66_00735</name>
</gene>
<protein>
    <submittedName>
        <fullName evidence="2">Acyltransferase</fullName>
    </submittedName>
</protein>
<dbReference type="OrthoDB" id="9796839at2"/>
<comment type="caution">
    <text evidence="2">The sequence shown here is derived from an EMBL/GenBank/DDBJ whole genome shotgun (WGS) entry which is preliminary data.</text>
</comment>
<dbReference type="SMART" id="SM00563">
    <property type="entry name" value="PlsC"/>
    <property type="match status" value="1"/>
</dbReference>
<name>A0A4Y8ULK0_9GAMM</name>
<dbReference type="EMBL" id="SPIA01000001">
    <property type="protein sequence ID" value="TFH68519.1"/>
    <property type="molecule type" value="Genomic_DNA"/>
</dbReference>